<keyword evidence="3" id="KW-1185">Reference proteome</keyword>
<dbReference type="OrthoDB" id="9808190at2"/>
<dbReference type="Proteomes" id="UP000095042">
    <property type="component" value="Unassembled WGS sequence"/>
</dbReference>
<dbReference type="Pfam" id="PF10003">
    <property type="entry name" value="DUF2244"/>
    <property type="match status" value="1"/>
</dbReference>
<feature type="transmembrane region" description="Helical" evidence="1">
    <location>
        <begin position="59"/>
        <end position="78"/>
    </location>
</feature>
<evidence type="ECO:0008006" key="4">
    <source>
        <dbReference type="Google" id="ProtNLM"/>
    </source>
</evidence>
<dbReference type="AlphaFoldDB" id="A0A1E3WB36"/>
<comment type="caution">
    <text evidence="2">The sequence shown here is derived from an EMBL/GenBank/DDBJ whole genome shotgun (WGS) entry which is preliminary data.</text>
</comment>
<dbReference type="PIRSF" id="PIRSF032162">
    <property type="entry name" value="UCP032162_imp"/>
    <property type="match status" value="1"/>
</dbReference>
<organism evidence="2 3">
    <name type="scientific">Methyloceanibacter marginalis</name>
    <dbReference type="NCBI Taxonomy" id="1774971"/>
    <lineage>
        <taxon>Bacteria</taxon>
        <taxon>Pseudomonadati</taxon>
        <taxon>Pseudomonadota</taxon>
        <taxon>Alphaproteobacteria</taxon>
        <taxon>Hyphomicrobiales</taxon>
        <taxon>Hyphomicrobiaceae</taxon>
        <taxon>Methyloceanibacter</taxon>
    </lineage>
</organism>
<protein>
    <recommendedName>
        <fullName evidence="4">DUF2244 domain-containing protein</fullName>
    </recommendedName>
</protein>
<gene>
    <name evidence="2" type="ORF">AUC71_12090</name>
</gene>
<accession>A0A1E3WB36</accession>
<dbReference type="RefSeq" id="WP_069623792.1">
    <property type="nucleotide sequence ID" value="NZ_LPWD01000184.1"/>
</dbReference>
<evidence type="ECO:0000256" key="1">
    <source>
        <dbReference type="SAM" id="Phobius"/>
    </source>
</evidence>
<evidence type="ECO:0000313" key="3">
    <source>
        <dbReference type="Proteomes" id="UP000095042"/>
    </source>
</evidence>
<feature type="transmembrane region" description="Helical" evidence="1">
    <location>
        <begin position="33"/>
        <end position="53"/>
    </location>
</feature>
<reference evidence="2 3" key="1">
    <citation type="journal article" date="2016" name="Environ. Microbiol.">
        <title>New Methyloceanibacter diversity from North Sea sediments includes methanotroph containing solely the soluble methane monooxygenase.</title>
        <authorList>
            <person name="Vekeman B."/>
            <person name="Kerckhof F.M."/>
            <person name="Cremers G."/>
            <person name="de Vos P."/>
            <person name="Vandamme P."/>
            <person name="Boon N."/>
            <person name="Op den Camp H.J."/>
            <person name="Heylen K."/>
        </authorList>
    </citation>
    <scope>NUCLEOTIDE SEQUENCE [LARGE SCALE GENOMIC DNA]</scope>
    <source>
        <strain evidence="2 3">R-67177</strain>
    </source>
</reference>
<sequence>MAEPSPAPQGAANGDPQFSAVLTPNRSLGPRGFLVFMAAISTASFATGLMFYLMGAWPVMGFMGLDVLLVYIAFRVNFRALRLYETVDLTEDALTVTRVAPSGRAQSWRFNPYWVRLNLDERVGRTSELSIASHGERLVFASFLTDPEREDFAGALKEALREVRLPRTA</sequence>
<keyword evidence="1" id="KW-0812">Transmembrane</keyword>
<dbReference type="EMBL" id="LPWD01000184">
    <property type="protein sequence ID" value="ODS03006.1"/>
    <property type="molecule type" value="Genomic_DNA"/>
</dbReference>
<dbReference type="InterPro" id="IPR016990">
    <property type="entry name" value="UCP032162_TM"/>
</dbReference>
<evidence type="ECO:0000313" key="2">
    <source>
        <dbReference type="EMBL" id="ODS03006.1"/>
    </source>
</evidence>
<name>A0A1E3WB36_9HYPH</name>
<dbReference type="InterPro" id="IPR019253">
    <property type="entry name" value="DUF2244_TM"/>
</dbReference>
<keyword evidence="1" id="KW-0472">Membrane</keyword>
<keyword evidence="1" id="KW-1133">Transmembrane helix</keyword>
<proteinExistence type="predicted"/>